<evidence type="ECO:0000256" key="6">
    <source>
        <dbReference type="SAM" id="Phobius"/>
    </source>
</evidence>
<feature type="transmembrane region" description="Helical" evidence="6">
    <location>
        <begin position="251"/>
        <end position="269"/>
    </location>
</feature>
<feature type="transmembrane region" description="Helical" evidence="6">
    <location>
        <begin position="21"/>
        <end position="41"/>
    </location>
</feature>
<feature type="transmembrane region" description="Helical" evidence="6">
    <location>
        <begin position="290"/>
        <end position="312"/>
    </location>
</feature>
<comment type="subcellular location">
    <subcellularLocation>
        <location evidence="1">Membrane</location>
        <topology evidence="1">Multi-pass membrane protein</topology>
    </subcellularLocation>
</comment>
<feature type="transmembrane region" description="Helical" evidence="6">
    <location>
        <begin position="110"/>
        <end position="131"/>
    </location>
</feature>
<keyword evidence="3" id="KW-0201">Cytochrome c-type biogenesis</keyword>
<gene>
    <name evidence="8" type="primary">ccsB</name>
    <name evidence="8" type="ORF">GCM10022212_34180</name>
</gene>
<feature type="transmembrane region" description="Helical" evidence="6">
    <location>
        <begin position="172"/>
        <end position="195"/>
    </location>
</feature>
<dbReference type="PANTHER" id="PTHR30071">
    <property type="entry name" value="HEME EXPORTER PROTEIN C"/>
    <property type="match status" value="1"/>
</dbReference>
<feature type="transmembrane region" description="Helical" evidence="6">
    <location>
        <begin position="327"/>
        <end position="344"/>
    </location>
</feature>
<proteinExistence type="predicted"/>
<evidence type="ECO:0000256" key="5">
    <source>
        <dbReference type="ARBA" id="ARBA00023136"/>
    </source>
</evidence>
<dbReference type="EMBL" id="BAAAZE010000014">
    <property type="protein sequence ID" value="GAA4032443.1"/>
    <property type="molecule type" value="Genomic_DNA"/>
</dbReference>
<evidence type="ECO:0000256" key="2">
    <source>
        <dbReference type="ARBA" id="ARBA00022692"/>
    </source>
</evidence>
<protein>
    <submittedName>
        <fullName evidence="8">C-type cytochrome biogenesis protein CcsB</fullName>
    </submittedName>
</protein>
<evidence type="ECO:0000313" key="9">
    <source>
        <dbReference type="Proteomes" id="UP001501353"/>
    </source>
</evidence>
<name>A0ABP7TWS1_9BURK</name>
<feature type="transmembrane region" description="Helical" evidence="6">
    <location>
        <begin position="351"/>
        <end position="374"/>
    </location>
</feature>
<dbReference type="InterPro" id="IPR002541">
    <property type="entry name" value="Cyt_c_assembly"/>
</dbReference>
<evidence type="ECO:0000256" key="3">
    <source>
        <dbReference type="ARBA" id="ARBA00022748"/>
    </source>
</evidence>
<dbReference type="RefSeq" id="WP_344765205.1">
    <property type="nucleotide sequence ID" value="NZ_BAAAZE010000014.1"/>
</dbReference>
<dbReference type="Pfam" id="PF01578">
    <property type="entry name" value="Cytochrom_C_asm"/>
    <property type="match status" value="1"/>
</dbReference>
<evidence type="ECO:0000313" key="8">
    <source>
        <dbReference type="EMBL" id="GAA4032443.1"/>
    </source>
</evidence>
<sequence length="383" mass="43263">MQLVQDRPYAAPEGFFKKLNVLDWLFALILVAGSLYALNRFGGFMDYYEKAILVLAAPTFAWLGWQWKPIRPLMLALAVLSLSAMAMYGGSLEMADKKFFLKYMLSSQSAILWMSTLFFLSTLFYWGGLITRSDFGSAIGSKLCWAAVVLGFTGMLVRWYESYLIGTDVGHIPVSNLYEVFVLFCMITALFYLYYEQHYQTRQMGPFVMLVISAAVGFLLWYTVSRDAAEIQPLVPALQSWWMKIHVPANFIGYGTFSLAAMVGVAYLLKSNGILADRLPALEVLDDVMYKSIAVGFTFFTIATILGGLWAAEAWGGYWSWDPKETWALIVWLNYAAWLHMRLMKGLRGRFAAWWAVVGLVVTTFAFLGVNMFLSGLHSYGQL</sequence>
<dbReference type="InterPro" id="IPR045062">
    <property type="entry name" value="Cyt_c_biogenesis_CcsA/CcmC"/>
</dbReference>
<feature type="transmembrane region" description="Helical" evidence="6">
    <location>
        <begin position="143"/>
        <end position="160"/>
    </location>
</feature>
<evidence type="ECO:0000256" key="1">
    <source>
        <dbReference type="ARBA" id="ARBA00004141"/>
    </source>
</evidence>
<comment type="caution">
    <text evidence="8">The sequence shown here is derived from an EMBL/GenBank/DDBJ whole genome shotgun (WGS) entry which is preliminary data.</text>
</comment>
<organism evidence="8 9">
    <name type="scientific">Actimicrobium antarcticum</name>
    <dbReference type="NCBI Taxonomy" id="1051899"/>
    <lineage>
        <taxon>Bacteria</taxon>
        <taxon>Pseudomonadati</taxon>
        <taxon>Pseudomonadota</taxon>
        <taxon>Betaproteobacteria</taxon>
        <taxon>Burkholderiales</taxon>
        <taxon>Oxalobacteraceae</taxon>
        <taxon>Actimicrobium</taxon>
    </lineage>
</organism>
<accession>A0ABP7TWS1</accession>
<reference evidence="9" key="1">
    <citation type="journal article" date="2019" name="Int. J. Syst. Evol. Microbiol.">
        <title>The Global Catalogue of Microorganisms (GCM) 10K type strain sequencing project: providing services to taxonomists for standard genome sequencing and annotation.</title>
        <authorList>
            <consortium name="The Broad Institute Genomics Platform"/>
            <consortium name="The Broad Institute Genome Sequencing Center for Infectious Disease"/>
            <person name="Wu L."/>
            <person name="Ma J."/>
        </authorList>
    </citation>
    <scope>NUCLEOTIDE SEQUENCE [LARGE SCALE GENOMIC DNA]</scope>
    <source>
        <strain evidence="9">JCM 16673</strain>
    </source>
</reference>
<evidence type="ECO:0000259" key="7">
    <source>
        <dbReference type="Pfam" id="PF01578"/>
    </source>
</evidence>
<dbReference type="PANTHER" id="PTHR30071:SF1">
    <property type="entry name" value="CYTOCHROME B_B6 PROTEIN-RELATED"/>
    <property type="match status" value="1"/>
</dbReference>
<evidence type="ECO:0000256" key="4">
    <source>
        <dbReference type="ARBA" id="ARBA00022989"/>
    </source>
</evidence>
<dbReference type="Proteomes" id="UP001501353">
    <property type="component" value="Unassembled WGS sequence"/>
</dbReference>
<keyword evidence="9" id="KW-1185">Reference proteome</keyword>
<dbReference type="NCBIfam" id="TIGR03144">
    <property type="entry name" value="cytochr_II_ccsB"/>
    <property type="match status" value="1"/>
</dbReference>
<keyword evidence="5 6" id="KW-0472">Membrane</keyword>
<feature type="domain" description="Cytochrome c assembly protein" evidence="7">
    <location>
        <begin position="174"/>
        <end position="378"/>
    </location>
</feature>
<keyword evidence="2 6" id="KW-0812">Transmembrane</keyword>
<dbReference type="InterPro" id="IPR017562">
    <property type="entry name" value="Cyt_c_biogenesis_CcsA"/>
</dbReference>
<feature type="transmembrane region" description="Helical" evidence="6">
    <location>
        <begin position="207"/>
        <end position="224"/>
    </location>
</feature>
<keyword evidence="4 6" id="KW-1133">Transmembrane helix</keyword>
<feature type="transmembrane region" description="Helical" evidence="6">
    <location>
        <begin position="72"/>
        <end position="90"/>
    </location>
</feature>